<sequence length="260" mass="29549">MKAIRLKLYQETANYRLPASFDLKQSYPLPPYSTVIGMVHSLCEFTTYQPMKVSIQGKHFSRVNDLYTRHQFKPGVKFEVGRHQLKTSEGFGITSGPGHTEMLVDVNLLIHIIPEDQSLVPVIEKAFKAPIEYPSLGRREDLVKIDSCDVVEVEERELDADTAEDLNIDAQNSELSAYVPYELINGEDGLIDASKNSFTVAGTIFNLHKSYELVGIGKGKSKKYRRQWRNETVVYTSNFKVQPEESYLLDTDTNHIIFPV</sequence>
<evidence type="ECO:0000256" key="1">
    <source>
        <dbReference type="ARBA" id="ARBA00023118"/>
    </source>
</evidence>
<accession>A0A0R2BIA5</accession>
<dbReference type="GO" id="GO:0051607">
    <property type="term" value="P:defense response to virus"/>
    <property type="evidence" value="ECO:0007669"/>
    <property type="project" value="UniProtKB-KW"/>
</dbReference>
<gene>
    <name evidence="2" type="ORF">FC84_GL000188</name>
</gene>
<dbReference type="GO" id="GO:0043571">
    <property type="term" value="P:maintenance of CRISPR repeat elements"/>
    <property type="evidence" value="ECO:0007669"/>
    <property type="project" value="InterPro"/>
</dbReference>
<dbReference type="OrthoDB" id="9782505at2"/>
<dbReference type="PATRIC" id="fig|1423738.3.peg.190"/>
<evidence type="ECO:0000313" key="2">
    <source>
        <dbReference type="EMBL" id="KRM79031.1"/>
    </source>
</evidence>
<reference evidence="2 3" key="1">
    <citation type="journal article" date="2015" name="Genome Announc.">
        <title>Expanding the biotechnology potential of lactobacilli through comparative genomics of 213 strains and associated genera.</title>
        <authorList>
            <person name="Sun Z."/>
            <person name="Harris H.M."/>
            <person name="McCann A."/>
            <person name="Guo C."/>
            <person name="Argimon S."/>
            <person name="Zhang W."/>
            <person name="Yang X."/>
            <person name="Jeffery I.B."/>
            <person name="Cooney J.C."/>
            <person name="Kagawa T.F."/>
            <person name="Liu W."/>
            <person name="Song Y."/>
            <person name="Salvetti E."/>
            <person name="Wrobel A."/>
            <person name="Rasinkangas P."/>
            <person name="Parkhill J."/>
            <person name="Rea M.C."/>
            <person name="O'Sullivan O."/>
            <person name="Ritari J."/>
            <person name="Douillard F.P."/>
            <person name="Paul Ross R."/>
            <person name="Yang R."/>
            <person name="Briner A.E."/>
            <person name="Felis G.E."/>
            <person name="de Vos W.M."/>
            <person name="Barrangou R."/>
            <person name="Klaenhammer T.R."/>
            <person name="Caufield P.W."/>
            <person name="Cui Y."/>
            <person name="Zhang H."/>
            <person name="O'Toole P.W."/>
        </authorList>
    </citation>
    <scope>NUCLEOTIDE SEQUENCE [LARGE SCALE GENOMIC DNA]</scope>
    <source>
        <strain evidence="2 3">DSM 20335</strain>
    </source>
</reference>
<comment type="caution">
    <text evidence="2">The sequence shown here is derived from an EMBL/GenBank/DDBJ whole genome shotgun (WGS) entry which is preliminary data.</text>
</comment>
<protein>
    <recommendedName>
        <fullName evidence="4">CRISPR-associated protein Cas5</fullName>
    </recommendedName>
</protein>
<dbReference type="NCBIfam" id="TIGR01895">
    <property type="entry name" value="cas_Cas5t"/>
    <property type="match status" value="1"/>
</dbReference>
<proteinExistence type="predicted"/>
<dbReference type="InterPro" id="IPR013422">
    <property type="entry name" value="CRISPR-assoc_prot_Cas5_N"/>
</dbReference>
<dbReference type="EMBL" id="AYYK01000008">
    <property type="protein sequence ID" value="KRM79031.1"/>
    <property type="molecule type" value="Genomic_DNA"/>
</dbReference>
<dbReference type="Pfam" id="PF09704">
    <property type="entry name" value="Cas_Cas5d"/>
    <property type="match status" value="1"/>
</dbReference>
<dbReference type="Proteomes" id="UP000051813">
    <property type="component" value="Unassembled WGS sequence"/>
</dbReference>
<keyword evidence="3" id="KW-1185">Reference proteome</keyword>
<evidence type="ECO:0008006" key="4">
    <source>
        <dbReference type="Google" id="ProtNLM"/>
    </source>
</evidence>
<dbReference type="RefSeq" id="WP_057756582.1">
    <property type="nucleotide sequence ID" value="NZ_AYYK01000008.1"/>
</dbReference>
<evidence type="ECO:0000313" key="3">
    <source>
        <dbReference type="Proteomes" id="UP000051813"/>
    </source>
</evidence>
<keyword evidence="1" id="KW-0051">Antiviral defense</keyword>
<dbReference type="STRING" id="1423738.FC84_GL000188"/>
<dbReference type="AlphaFoldDB" id="A0A0R2BIA5"/>
<dbReference type="InterPro" id="IPR021124">
    <property type="entry name" value="CRISPR-assoc_prot_Cas5"/>
</dbReference>
<organism evidence="2 3">
    <name type="scientific">Lapidilactobacillus dextrinicus DSM 20335</name>
    <dbReference type="NCBI Taxonomy" id="1423738"/>
    <lineage>
        <taxon>Bacteria</taxon>
        <taxon>Bacillati</taxon>
        <taxon>Bacillota</taxon>
        <taxon>Bacilli</taxon>
        <taxon>Lactobacillales</taxon>
        <taxon>Lactobacillaceae</taxon>
        <taxon>Lapidilactobacillus</taxon>
    </lineage>
</organism>
<dbReference type="NCBIfam" id="TIGR02593">
    <property type="entry name" value="CRISPR_cas5"/>
    <property type="match status" value="1"/>
</dbReference>
<name>A0A0R2BIA5_9LACO</name>
<dbReference type="InterPro" id="IPR013337">
    <property type="entry name" value="CRISPR-assoc_prot_Cas5_Tneap"/>
</dbReference>